<name>I1QJL2_ORYGL</name>
<dbReference type="PANTHER" id="PTHR36408">
    <property type="entry name" value="TRANSMEMBRANE PROTEIN"/>
    <property type="match status" value="1"/>
</dbReference>
<evidence type="ECO:0000256" key="1">
    <source>
        <dbReference type="SAM" id="MobiDB-lite"/>
    </source>
</evidence>
<dbReference type="EnsemblPlants" id="ORGLA08G0161300.1">
    <property type="protein sequence ID" value="ORGLA08G0161300.1"/>
    <property type="gene ID" value="ORGLA08G0161300"/>
</dbReference>
<dbReference type="GO" id="GO:0009941">
    <property type="term" value="C:chloroplast envelope"/>
    <property type="evidence" value="ECO:0007669"/>
    <property type="project" value="TreeGrafter"/>
</dbReference>
<evidence type="ECO:0000313" key="4">
    <source>
        <dbReference type="Proteomes" id="UP000007306"/>
    </source>
</evidence>
<keyword evidence="2" id="KW-0812">Transmembrane</keyword>
<feature type="transmembrane region" description="Helical" evidence="2">
    <location>
        <begin position="160"/>
        <end position="176"/>
    </location>
</feature>
<dbReference type="OMA" id="GRMFVVQ"/>
<keyword evidence="2" id="KW-0472">Membrane</keyword>
<dbReference type="STRING" id="4538.I1QJL2"/>
<dbReference type="HOGENOM" id="CLU_073452_0_0_1"/>
<keyword evidence="2" id="KW-1133">Transmembrane helix</keyword>
<feature type="region of interest" description="Disordered" evidence="1">
    <location>
        <begin position="64"/>
        <end position="102"/>
    </location>
</feature>
<dbReference type="Proteomes" id="UP000007306">
    <property type="component" value="Chromosome 8"/>
</dbReference>
<dbReference type="AlphaFoldDB" id="I1QJL2"/>
<reference evidence="3 4" key="2">
    <citation type="submission" date="2018-04" db="EMBL/GenBank/DDBJ databases">
        <title>OglaRS2 (Oryza glaberrima Reference Sequence Version 2).</title>
        <authorList>
            <person name="Zhang J."/>
            <person name="Kudrna D."/>
            <person name="Lee S."/>
            <person name="Talag J."/>
            <person name="Rajasekar S."/>
            <person name="Wing R.A."/>
        </authorList>
    </citation>
    <scope>NUCLEOTIDE SEQUENCE [LARGE SCALE GENOMIC DNA]</scope>
    <source>
        <strain evidence="3 4">cv. IRGC 96717</strain>
    </source>
</reference>
<dbReference type="PANTHER" id="PTHR36408:SF1">
    <property type="entry name" value="TRANSMEMBRANE PROTEIN"/>
    <property type="match status" value="1"/>
</dbReference>
<sequence length="352" mass="37312">MDNYRGGGPGAQVTRTAPVWVWLPSNRIRALLTLFVLTSPHLSSLMPPPAPLAPLRSRAHLRLHCRLPPSPSPSPSPLLSRAPSRRWPPPLRASASGRGGASAAAAPTSSALDALLSAGELLCLAPPAICSVVCAARLVFPPPTTTGAPASGLVGGRMFVVQYVLLVGAAAIGSLIRRRQWGRLCQVGGGGGGGAAARGVDFAGRIGEVEESVRGVVAAVGVLSRTVEKLGVRFRVLRRTLRDPINENYLVSLSTEKQTATLAQKNSEATRVLAAQEDLLEKELGEIQKVLYAMQEQQQKQLELILAIGEASRILDDKEDLPGNDTSSTIMEKENEQTDIKVETITGGNNRP</sequence>
<feature type="compositionally biased region" description="Low complexity" evidence="1">
    <location>
        <begin position="92"/>
        <end position="102"/>
    </location>
</feature>
<keyword evidence="4" id="KW-1185">Reference proteome</keyword>
<proteinExistence type="predicted"/>
<dbReference type="eggNOG" id="ENOG502RY81">
    <property type="taxonomic scope" value="Eukaryota"/>
</dbReference>
<feature type="region of interest" description="Disordered" evidence="1">
    <location>
        <begin position="317"/>
        <end position="338"/>
    </location>
</feature>
<evidence type="ECO:0000313" key="3">
    <source>
        <dbReference type="EnsemblPlants" id="ORGLA08G0161300.1"/>
    </source>
</evidence>
<reference evidence="3" key="1">
    <citation type="submission" date="2015-06" db="UniProtKB">
        <authorList>
            <consortium name="EnsemblPlants"/>
        </authorList>
    </citation>
    <scope>IDENTIFICATION</scope>
</reference>
<evidence type="ECO:0000256" key="2">
    <source>
        <dbReference type="SAM" id="Phobius"/>
    </source>
</evidence>
<protein>
    <submittedName>
        <fullName evidence="3">Uncharacterized protein</fullName>
    </submittedName>
</protein>
<accession>I1QJL2</accession>
<dbReference type="Gramene" id="ORGLA08G0161300.1">
    <property type="protein sequence ID" value="ORGLA08G0161300.1"/>
    <property type="gene ID" value="ORGLA08G0161300"/>
</dbReference>
<organism evidence="3 4">
    <name type="scientific">Oryza glaberrima</name>
    <name type="common">African rice</name>
    <dbReference type="NCBI Taxonomy" id="4538"/>
    <lineage>
        <taxon>Eukaryota</taxon>
        <taxon>Viridiplantae</taxon>
        <taxon>Streptophyta</taxon>
        <taxon>Embryophyta</taxon>
        <taxon>Tracheophyta</taxon>
        <taxon>Spermatophyta</taxon>
        <taxon>Magnoliopsida</taxon>
        <taxon>Liliopsida</taxon>
        <taxon>Poales</taxon>
        <taxon>Poaceae</taxon>
        <taxon>BOP clade</taxon>
        <taxon>Oryzoideae</taxon>
        <taxon>Oryzeae</taxon>
        <taxon>Oryzinae</taxon>
        <taxon>Oryza</taxon>
    </lineage>
</organism>